<evidence type="ECO:0000313" key="3">
    <source>
        <dbReference type="Proteomes" id="UP000644875"/>
    </source>
</evidence>
<dbReference type="GO" id="GO:0006284">
    <property type="term" value="P:base-excision repair"/>
    <property type="evidence" value="ECO:0007669"/>
    <property type="project" value="InterPro"/>
</dbReference>
<dbReference type="Pfam" id="PF03352">
    <property type="entry name" value="Adenine_glyco"/>
    <property type="match status" value="1"/>
</dbReference>
<keyword evidence="1" id="KW-0862">Zinc</keyword>
<dbReference type="Proteomes" id="UP000644875">
    <property type="component" value="Unassembled WGS sequence"/>
</dbReference>
<feature type="binding site" evidence="1">
    <location>
        <position position="176"/>
    </location>
    <ligand>
        <name>Zn(2+)</name>
        <dbReference type="ChEBI" id="CHEBI:29105"/>
    </ligand>
</feature>
<dbReference type="PANTHER" id="PTHR30037">
    <property type="entry name" value="DNA-3-METHYLADENINE GLYCOSYLASE 1"/>
    <property type="match status" value="1"/>
</dbReference>
<accession>A0A934PAR7</accession>
<dbReference type="EMBL" id="JAENBP010000006">
    <property type="protein sequence ID" value="MBJ8350119.1"/>
    <property type="molecule type" value="Genomic_DNA"/>
</dbReference>
<feature type="binding site" evidence="1">
    <location>
        <position position="4"/>
    </location>
    <ligand>
        <name>Zn(2+)</name>
        <dbReference type="ChEBI" id="CHEBI:29105"/>
    </ligand>
</feature>
<evidence type="ECO:0000313" key="2">
    <source>
        <dbReference type="EMBL" id="MBJ8350119.1"/>
    </source>
</evidence>
<reference evidence="2 3" key="1">
    <citation type="journal article" date="2021" name="Int. J. Syst. Evol. Microbiol.">
        <title>Streptococcus vicugnae sp. nov., isolated from faeces of alpacas (Vicugna pacos) and cattle (Bos taurus), Streptococcus zalophi sp. nov., and Streptococcus pacificus sp. nov., isolated from respiratory tract of California sea lions (Zalophus californianus).</title>
        <authorList>
            <person name="Volokhov D.V."/>
            <person name="Zagorodnyaya T.A."/>
            <person name="Shen Z."/>
            <person name="Blom J."/>
            <person name="Furtak V.A."/>
            <person name="Eisenberg T."/>
            <person name="Fan P."/>
            <person name="Jeong K.C."/>
            <person name="Gao Y."/>
            <person name="Zhang S."/>
            <person name="Amselle M."/>
        </authorList>
    </citation>
    <scope>NUCLEOTIDE SEQUENCE [LARGE SCALE GENOMIC DNA]</scope>
    <source>
        <strain evidence="3">CSL7508-lung</strain>
    </source>
</reference>
<dbReference type="RefSeq" id="WP_199568035.1">
    <property type="nucleotide sequence ID" value="NZ_JAENBP010000006.1"/>
</dbReference>
<dbReference type="InterPro" id="IPR052891">
    <property type="entry name" value="DNA-3mA_glycosylase"/>
</dbReference>
<dbReference type="Gene3D" id="1.10.340.30">
    <property type="entry name" value="Hypothetical protein, domain 2"/>
    <property type="match status" value="1"/>
</dbReference>
<organism evidence="2 3">
    <name type="scientific">Streptococcus zalophi</name>
    <dbReference type="NCBI Taxonomy" id="640031"/>
    <lineage>
        <taxon>Bacteria</taxon>
        <taxon>Bacillati</taxon>
        <taxon>Bacillota</taxon>
        <taxon>Bacilli</taxon>
        <taxon>Lactobacillales</taxon>
        <taxon>Streptococcaceae</taxon>
        <taxon>Streptococcus</taxon>
    </lineage>
</organism>
<evidence type="ECO:0000256" key="1">
    <source>
        <dbReference type="PIRSR" id="PIRSR605019-1"/>
    </source>
</evidence>
<gene>
    <name evidence="2" type="ORF">JHK64_05680</name>
</gene>
<feature type="binding site" evidence="1">
    <location>
        <position position="18"/>
    </location>
    <ligand>
        <name>Zn(2+)</name>
        <dbReference type="ChEBI" id="CHEBI:29105"/>
    </ligand>
</feature>
<comment type="caution">
    <text evidence="2">The sequence shown here is derived from an EMBL/GenBank/DDBJ whole genome shotgun (WGS) entry which is preliminary data.</text>
</comment>
<dbReference type="InterPro" id="IPR011257">
    <property type="entry name" value="DNA_glycosylase"/>
</dbReference>
<dbReference type="InterPro" id="IPR005019">
    <property type="entry name" value="Adenine_glyco"/>
</dbReference>
<dbReference type="SUPFAM" id="SSF48150">
    <property type="entry name" value="DNA-glycosylase"/>
    <property type="match status" value="1"/>
</dbReference>
<sequence>MKRCGWVKKQDDLDRMYHDTEWGRPLHDEQALFELFCLESYQSGVSWLTVLHKRQAFNHVFKQYDIAKVAAMTDKELEFLLSDEAIIRHRGKLFATRNNAQQFLQIQKEFGSFDNYIWSFVKHHPINHKINHYKDAPSQTALSEQIAKELKKRGFKYIGPTMIYSFMQAAGLVNDHEVECSFNPNHTL</sequence>
<dbReference type="GO" id="GO:0008725">
    <property type="term" value="F:DNA-3-methyladenine glycosylase activity"/>
    <property type="evidence" value="ECO:0007669"/>
    <property type="project" value="InterPro"/>
</dbReference>
<keyword evidence="1" id="KW-0479">Metal-binding</keyword>
<dbReference type="GO" id="GO:0046872">
    <property type="term" value="F:metal ion binding"/>
    <property type="evidence" value="ECO:0007669"/>
    <property type="project" value="UniProtKB-KW"/>
</dbReference>
<keyword evidence="3" id="KW-1185">Reference proteome</keyword>
<dbReference type="AlphaFoldDB" id="A0A934PAR7"/>
<dbReference type="PANTHER" id="PTHR30037:SF4">
    <property type="entry name" value="DNA-3-METHYLADENINE GLYCOSYLASE I"/>
    <property type="match status" value="1"/>
</dbReference>
<feature type="binding site" evidence="1">
    <location>
        <position position="180"/>
    </location>
    <ligand>
        <name>Zn(2+)</name>
        <dbReference type="ChEBI" id="CHEBI:29105"/>
    </ligand>
</feature>
<name>A0A934PAR7_9STRE</name>
<protein>
    <submittedName>
        <fullName evidence="2">DNA-3-methyladenine glycosylase I</fullName>
    </submittedName>
</protein>
<proteinExistence type="predicted"/>